<dbReference type="AlphaFoldDB" id="A0A1H1L9Q5"/>
<feature type="transmembrane region" description="Helical" evidence="1">
    <location>
        <begin position="394"/>
        <end position="413"/>
    </location>
</feature>
<feature type="chain" id="PRO_5039539986" evidence="2">
    <location>
        <begin position="44"/>
        <end position="486"/>
    </location>
</feature>
<evidence type="ECO:0000256" key="1">
    <source>
        <dbReference type="SAM" id="Phobius"/>
    </source>
</evidence>
<sequence>MHTATLVRGCVGTGSVRSRSPALVRTVLLALALACAAALLAVAAPAASAHVVPTSTLQLDVRDGVIDAALAIPVTDVEAAVGVDLGEGSQADIDAEASSIRTYLQDRITLISDDGTPWTMTVGALTVSEAGDQQTTGIYRQLETTLTLTPPASTDERSFDVAFTAIVDKVATHVVIVTVRSDWTAPDLTSAYQLGTIHRDTVTGDVQALHVGLTGGSGTAGFSSMVSLGMHHIAEGTDHQLFLLTLLLPAPLLATGRRWAGAVGPRAAVRRFAGITLAFTLGHSATLALGALGVPVPQQLVEALIALSILVAAVHAIRPVFPGREALVAAGFGLVHGLAFSEALRELDLNGGRLATALLGFNLGIEAMQLIVVALVLPPLILLAHANRYCQLRVVAALATGVAALGWLGARLGVDNPVATAADELGVIVLPVVAALWLAAIAITVKQHLDDLHRRDAEVLTDSPVTSIVQESPMTAGGPPRPHLSR</sequence>
<keyword evidence="2" id="KW-0732">Signal</keyword>
<evidence type="ECO:0000313" key="4">
    <source>
        <dbReference type="Proteomes" id="UP000199092"/>
    </source>
</evidence>
<dbReference type="STRING" id="546871.SAMN04488543_0165"/>
<feature type="transmembrane region" description="Helical" evidence="1">
    <location>
        <begin position="425"/>
        <end position="445"/>
    </location>
</feature>
<evidence type="ECO:0000313" key="3">
    <source>
        <dbReference type="EMBL" id="SDR71324.1"/>
    </source>
</evidence>
<feature type="signal peptide" evidence="2">
    <location>
        <begin position="1"/>
        <end position="43"/>
    </location>
</feature>
<evidence type="ECO:0000256" key="2">
    <source>
        <dbReference type="SAM" id="SignalP"/>
    </source>
</evidence>
<name>A0A1H1L9Q5_9ACTN</name>
<accession>A0A1H1L9Q5</accession>
<keyword evidence="1" id="KW-0812">Transmembrane</keyword>
<protein>
    <submittedName>
        <fullName evidence="3">HupE / UreJ protein</fullName>
    </submittedName>
</protein>
<keyword evidence="1" id="KW-1133">Transmembrane helix</keyword>
<feature type="transmembrane region" description="Helical" evidence="1">
    <location>
        <begin position="356"/>
        <end position="382"/>
    </location>
</feature>
<proteinExistence type="predicted"/>
<dbReference type="InterPro" id="IPR032809">
    <property type="entry name" value="Put_HupE_UreJ"/>
</dbReference>
<organism evidence="3 4">
    <name type="scientific">Friedmanniella luteola</name>
    <dbReference type="NCBI Taxonomy" id="546871"/>
    <lineage>
        <taxon>Bacteria</taxon>
        <taxon>Bacillati</taxon>
        <taxon>Actinomycetota</taxon>
        <taxon>Actinomycetes</taxon>
        <taxon>Propionibacteriales</taxon>
        <taxon>Nocardioidaceae</taxon>
        <taxon>Friedmanniella</taxon>
    </lineage>
</organism>
<dbReference type="EMBL" id="LT629749">
    <property type="protein sequence ID" value="SDR71324.1"/>
    <property type="molecule type" value="Genomic_DNA"/>
</dbReference>
<keyword evidence="4" id="KW-1185">Reference proteome</keyword>
<dbReference type="Pfam" id="PF13795">
    <property type="entry name" value="HupE_UreJ_2"/>
    <property type="match status" value="1"/>
</dbReference>
<dbReference type="Proteomes" id="UP000199092">
    <property type="component" value="Chromosome I"/>
</dbReference>
<gene>
    <name evidence="3" type="ORF">SAMN04488543_0165</name>
</gene>
<reference evidence="3 4" key="1">
    <citation type="submission" date="2016-10" db="EMBL/GenBank/DDBJ databases">
        <authorList>
            <person name="de Groot N.N."/>
        </authorList>
    </citation>
    <scope>NUCLEOTIDE SEQUENCE [LARGE SCALE GENOMIC DNA]</scope>
    <source>
        <strain evidence="3 4">DSM 21741</strain>
    </source>
</reference>
<keyword evidence="1" id="KW-0472">Membrane</keyword>